<reference evidence="2 3" key="1">
    <citation type="submission" date="2018-09" db="EMBL/GenBank/DDBJ databases">
        <title>Profundibacter amoris BAR1 gen. nov., sp. nov., a new member of the Roseobacter clade isolated at Lokis Castle Vent Field on the Arctic Mid-Oceanic Ridge.</title>
        <authorList>
            <person name="Le Moine Bauer S."/>
            <person name="Sjoeberg A.G."/>
            <person name="L'Haridon S."/>
            <person name="Stokke R."/>
            <person name="Roalkvam I."/>
            <person name="Steen I.H."/>
            <person name="Dahle H."/>
        </authorList>
    </citation>
    <scope>NUCLEOTIDE SEQUENCE [LARGE SCALE GENOMIC DNA]</scope>
    <source>
        <strain evidence="2 3">BAR1</strain>
    </source>
</reference>
<evidence type="ECO:0000256" key="1">
    <source>
        <dbReference type="SAM" id="Phobius"/>
    </source>
</evidence>
<feature type="transmembrane region" description="Helical" evidence="1">
    <location>
        <begin position="6"/>
        <end position="23"/>
    </location>
</feature>
<dbReference type="Proteomes" id="UP000261704">
    <property type="component" value="Chromosome"/>
</dbReference>
<dbReference type="AlphaFoldDB" id="A0A347UIL3"/>
<evidence type="ECO:0008006" key="4">
    <source>
        <dbReference type="Google" id="ProtNLM"/>
    </source>
</evidence>
<accession>A0A347UIL3</accession>
<dbReference type="Gene3D" id="1.25.40.10">
    <property type="entry name" value="Tetratricopeptide repeat domain"/>
    <property type="match status" value="1"/>
</dbReference>
<dbReference type="EMBL" id="CP032125">
    <property type="protein sequence ID" value="AXX98691.1"/>
    <property type="molecule type" value="Genomic_DNA"/>
</dbReference>
<dbReference type="SUPFAM" id="SSF48452">
    <property type="entry name" value="TPR-like"/>
    <property type="match status" value="1"/>
</dbReference>
<keyword evidence="3" id="KW-1185">Reference proteome</keyword>
<dbReference type="KEGG" id="pamo:BAR1_12630"/>
<keyword evidence="1" id="KW-0812">Transmembrane</keyword>
<evidence type="ECO:0000313" key="2">
    <source>
        <dbReference type="EMBL" id="AXX98691.1"/>
    </source>
</evidence>
<keyword evidence="1" id="KW-1133">Transmembrane helix</keyword>
<dbReference type="InterPro" id="IPR011990">
    <property type="entry name" value="TPR-like_helical_dom_sf"/>
</dbReference>
<gene>
    <name evidence="2" type="ORF">BAR1_12630</name>
</gene>
<sequence>MIMPFLRLVAIYIVVILAAVLFFNRNTVMPLLGFGGDDDTPVVQTETATGTPVAKAISEAPKPVARPDAQAIVQPVAEAPATQQPPKYPTAETAQIVTPTAQPAAPAPAAKPAINLESRLKEARQTYWSRDMAGAEARYKGLINDFPDNADIKGELGNLYYAQRRNSEAAEMYHQAGVQLIKDGNTQQVMLLIGVLQAIAPAKAADLRQRLSQ</sequence>
<proteinExistence type="predicted"/>
<protein>
    <recommendedName>
        <fullName evidence="4">Tetratricopeptide repeat protein</fullName>
    </recommendedName>
</protein>
<name>A0A347UIL3_9RHOB</name>
<dbReference type="RefSeq" id="WP_118943345.1">
    <property type="nucleotide sequence ID" value="NZ_CP032125.1"/>
</dbReference>
<evidence type="ECO:0000313" key="3">
    <source>
        <dbReference type="Proteomes" id="UP000261704"/>
    </source>
</evidence>
<dbReference type="OrthoDB" id="9765084at2"/>
<keyword evidence="1" id="KW-0472">Membrane</keyword>
<organism evidence="2 3">
    <name type="scientific">Profundibacter amoris</name>
    <dbReference type="NCBI Taxonomy" id="2171755"/>
    <lineage>
        <taxon>Bacteria</taxon>
        <taxon>Pseudomonadati</taxon>
        <taxon>Pseudomonadota</taxon>
        <taxon>Alphaproteobacteria</taxon>
        <taxon>Rhodobacterales</taxon>
        <taxon>Paracoccaceae</taxon>
        <taxon>Profundibacter</taxon>
    </lineage>
</organism>